<reference evidence="2" key="1">
    <citation type="journal article" date="2015" name="Nature">
        <title>Complex archaea that bridge the gap between prokaryotes and eukaryotes.</title>
        <authorList>
            <person name="Spang A."/>
            <person name="Saw J.H."/>
            <person name="Jorgensen S.L."/>
            <person name="Zaremba-Niedzwiedzka K."/>
            <person name="Martijn J."/>
            <person name="Lind A.E."/>
            <person name="van Eijk R."/>
            <person name="Schleper C."/>
            <person name="Guy L."/>
            <person name="Ettema T.J."/>
        </authorList>
    </citation>
    <scope>NUCLEOTIDE SEQUENCE</scope>
</reference>
<sequence length="100" mass="10329">MSIHATTPLILLGPGGDYRTEWSESDIVAASGIRFTAIALTVAFAVLIAAAILFDPQTSRPATGGHAKGAESLTLPGFFPLREAPGAFRRVPVSCCGTAT</sequence>
<accession>A0A0F8WKI6</accession>
<organism evidence="2">
    <name type="scientific">marine sediment metagenome</name>
    <dbReference type="NCBI Taxonomy" id="412755"/>
    <lineage>
        <taxon>unclassified sequences</taxon>
        <taxon>metagenomes</taxon>
        <taxon>ecological metagenomes</taxon>
    </lineage>
</organism>
<keyword evidence="1" id="KW-0812">Transmembrane</keyword>
<keyword evidence="1" id="KW-1133">Transmembrane helix</keyword>
<evidence type="ECO:0000313" key="2">
    <source>
        <dbReference type="EMBL" id="KKK57198.1"/>
    </source>
</evidence>
<feature type="transmembrane region" description="Helical" evidence="1">
    <location>
        <begin position="32"/>
        <end position="54"/>
    </location>
</feature>
<protein>
    <submittedName>
        <fullName evidence="2">Uncharacterized protein</fullName>
    </submittedName>
</protein>
<gene>
    <name evidence="2" type="ORF">LCGC14_3056910</name>
</gene>
<keyword evidence="1" id="KW-0472">Membrane</keyword>
<proteinExistence type="predicted"/>
<evidence type="ECO:0000256" key="1">
    <source>
        <dbReference type="SAM" id="Phobius"/>
    </source>
</evidence>
<dbReference type="EMBL" id="LAZR01064606">
    <property type="protein sequence ID" value="KKK57198.1"/>
    <property type="molecule type" value="Genomic_DNA"/>
</dbReference>
<comment type="caution">
    <text evidence="2">The sequence shown here is derived from an EMBL/GenBank/DDBJ whole genome shotgun (WGS) entry which is preliminary data.</text>
</comment>
<name>A0A0F8WKI6_9ZZZZ</name>
<dbReference type="AlphaFoldDB" id="A0A0F8WKI6"/>